<feature type="domain" description="Heavy metal binding" evidence="3">
    <location>
        <begin position="46"/>
        <end position="72"/>
    </location>
</feature>
<dbReference type="InterPro" id="IPR058790">
    <property type="entry name" value="BSH_CusB"/>
</dbReference>
<dbReference type="GO" id="GO:0015679">
    <property type="term" value="P:plasma membrane copper ion transport"/>
    <property type="evidence" value="ECO:0007669"/>
    <property type="project" value="TreeGrafter"/>
</dbReference>
<reference evidence="8 9" key="1">
    <citation type="submission" date="2020-08" db="EMBL/GenBank/DDBJ databases">
        <title>Genomic Encyclopedia of Type Strains, Phase IV (KMG-IV): sequencing the most valuable type-strain genomes for metagenomic binning, comparative biology and taxonomic classification.</title>
        <authorList>
            <person name="Goeker M."/>
        </authorList>
    </citation>
    <scope>NUCLEOTIDE SEQUENCE [LARGE SCALE GENOMIC DNA]</scope>
    <source>
        <strain evidence="8 9">DSM 22368</strain>
    </source>
</reference>
<keyword evidence="9" id="KW-1185">Reference proteome</keyword>
<dbReference type="Pfam" id="PF25975">
    <property type="entry name" value="CzcB_C"/>
    <property type="match status" value="1"/>
</dbReference>
<dbReference type="InterPro" id="IPR051909">
    <property type="entry name" value="MFP_Cation_Efflux"/>
</dbReference>
<dbReference type="Gene3D" id="2.40.30.170">
    <property type="match status" value="1"/>
</dbReference>
<comment type="similarity">
    <text evidence="1">Belongs to the membrane fusion protein (MFP) (TC 8.A.1) family.</text>
</comment>
<dbReference type="Gene3D" id="2.40.50.320">
    <property type="entry name" value="Copper binding periplasmic protein CusF"/>
    <property type="match status" value="1"/>
</dbReference>
<sequence>MNTTLLKALITLLLGAALGFGLSNFLSNSREPSTPDKGAMEKKPLYWVAPMDANYRRDKPGKSPMGMALIPVYDEENNSTDHGPEVVKIAPHIVNNLGIRTAQVESKALNNEISTVGYVQYDEDKLIHIHPRIDGWVENLYVKAAGNPVKKGQALYTLYSPELVNAQEELMIALKRNNNSLIKAARNRMKALHLSAEFIRELEKKREVQQTITFYSPQEGVVSDLKIREGFYVQPGNTLLSIAKLNQVWVEAEVFERDAALIHKGLPVTMSLDYLPGKTWQGTVDYVYPSLNNKTRTLRVRLKFDNPNLQLKPNMFAQIVIHAEKRENVILVPKESVIRTGKQDRVVLVFGKGQFKSVAVKIGRVTSDNIEILEGLKAGDTVVSSAHFLIDSESSKSSDFKRMDAEAESKYEQATVKGTINRIDLQGRVVNISREAIEKWSRPAAELDFLAEQSIHLESFKPGDTVIFTFEVREELTIVDISLSDKHEQHQHHIDKP</sequence>
<protein>
    <submittedName>
        <fullName evidence="8">Cu(I)/Ag(I) efflux system membrane fusion protein</fullName>
    </submittedName>
</protein>
<dbReference type="InParanoid" id="A0A7X0MUD6"/>
<dbReference type="Proteomes" id="UP000528457">
    <property type="component" value="Unassembled WGS sequence"/>
</dbReference>
<dbReference type="InterPro" id="IPR042230">
    <property type="entry name" value="CusF_sf"/>
</dbReference>
<dbReference type="InterPro" id="IPR021647">
    <property type="entry name" value="CusF_Ec"/>
</dbReference>
<evidence type="ECO:0000259" key="7">
    <source>
        <dbReference type="Pfam" id="PF25975"/>
    </source>
</evidence>
<evidence type="ECO:0000259" key="4">
    <source>
        <dbReference type="Pfam" id="PF25869"/>
    </source>
</evidence>
<dbReference type="InterPro" id="IPR006143">
    <property type="entry name" value="RND_pump_MFP"/>
</dbReference>
<dbReference type="NCBIfam" id="TIGR01730">
    <property type="entry name" value="RND_mfp"/>
    <property type="match status" value="1"/>
</dbReference>
<evidence type="ECO:0000259" key="6">
    <source>
        <dbReference type="Pfam" id="PF25954"/>
    </source>
</evidence>
<dbReference type="InterPro" id="IPR058792">
    <property type="entry name" value="Beta-barrel_RND_2"/>
</dbReference>
<dbReference type="Pfam" id="PF25954">
    <property type="entry name" value="Beta-barrel_RND_2"/>
    <property type="match status" value="1"/>
</dbReference>
<dbReference type="Pfam" id="PF25919">
    <property type="entry name" value="BSH_CusB"/>
    <property type="match status" value="1"/>
</dbReference>
<accession>A0A7X0MUD6</accession>
<dbReference type="InterPro" id="IPR045800">
    <property type="entry name" value="HMBD"/>
</dbReference>
<dbReference type="GO" id="GO:0022857">
    <property type="term" value="F:transmembrane transporter activity"/>
    <property type="evidence" value="ECO:0007669"/>
    <property type="project" value="InterPro"/>
</dbReference>
<evidence type="ECO:0000256" key="1">
    <source>
        <dbReference type="ARBA" id="ARBA00009477"/>
    </source>
</evidence>
<dbReference type="GO" id="GO:0016020">
    <property type="term" value="C:membrane"/>
    <property type="evidence" value="ECO:0007669"/>
    <property type="project" value="InterPro"/>
</dbReference>
<dbReference type="Pfam" id="PF11604">
    <property type="entry name" value="CusF_Ec"/>
    <property type="match status" value="1"/>
</dbReference>
<dbReference type="Pfam" id="PF25869">
    <property type="entry name" value="3HB_CusB"/>
    <property type="match status" value="1"/>
</dbReference>
<keyword evidence="2" id="KW-0813">Transport</keyword>
<dbReference type="RefSeq" id="WP_166851032.1">
    <property type="nucleotide sequence ID" value="NZ_JAAONY010000001.1"/>
</dbReference>
<evidence type="ECO:0000259" key="5">
    <source>
        <dbReference type="Pfam" id="PF25919"/>
    </source>
</evidence>
<feature type="domain" description="CusB-like three alpha-helical bundle" evidence="4">
    <location>
        <begin position="162"/>
        <end position="210"/>
    </location>
</feature>
<dbReference type="InterPro" id="IPR058791">
    <property type="entry name" value="3HB_CusB"/>
</dbReference>
<dbReference type="PANTHER" id="PTHR30097">
    <property type="entry name" value="CATION EFFLUX SYSTEM PROTEIN CUSB"/>
    <property type="match status" value="1"/>
</dbReference>
<dbReference type="PANTHER" id="PTHR30097:SF15">
    <property type="entry name" value="CATION EFFLUX SYSTEM PROTEIN CUSB"/>
    <property type="match status" value="1"/>
</dbReference>
<comment type="caution">
    <text evidence="8">The sequence shown here is derived from an EMBL/GenBank/DDBJ whole genome shotgun (WGS) entry which is preliminary data.</text>
</comment>
<dbReference type="GO" id="GO:0060003">
    <property type="term" value="P:copper ion export"/>
    <property type="evidence" value="ECO:0007669"/>
    <property type="project" value="TreeGrafter"/>
</dbReference>
<dbReference type="Gene3D" id="6.10.140.730">
    <property type="match status" value="1"/>
</dbReference>
<feature type="domain" description="CzcB-like C-terminal circularly permuted SH3-like" evidence="7">
    <location>
        <begin position="332"/>
        <end position="390"/>
    </location>
</feature>
<dbReference type="Pfam" id="PF19335">
    <property type="entry name" value="HMBD"/>
    <property type="match status" value="1"/>
</dbReference>
<proteinExistence type="inferred from homology"/>
<evidence type="ECO:0000313" key="8">
    <source>
        <dbReference type="EMBL" id="MBB6520501.1"/>
    </source>
</evidence>
<dbReference type="FunCoup" id="A0A7X0MUD6">
    <property type="interactions" value="167"/>
</dbReference>
<dbReference type="GO" id="GO:0046914">
    <property type="term" value="F:transition metal ion binding"/>
    <property type="evidence" value="ECO:0007669"/>
    <property type="project" value="TreeGrafter"/>
</dbReference>
<dbReference type="Gene3D" id="2.40.420.20">
    <property type="match status" value="1"/>
</dbReference>
<name>A0A7X0MUD6_9GAMM</name>
<dbReference type="SUPFAM" id="SSF111369">
    <property type="entry name" value="HlyD-like secretion proteins"/>
    <property type="match status" value="1"/>
</dbReference>
<evidence type="ECO:0000259" key="3">
    <source>
        <dbReference type="Pfam" id="PF19335"/>
    </source>
</evidence>
<gene>
    <name evidence="8" type="ORF">HNR48_000779</name>
</gene>
<feature type="domain" description="CusB-like beta-barrel" evidence="6">
    <location>
        <begin position="247"/>
        <end position="324"/>
    </location>
</feature>
<dbReference type="InterPro" id="IPR058649">
    <property type="entry name" value="CzcB_C"/>
</dbReference>
<dbReference type="EMBL" id="JACHHT010000001">
    <property type="protein sequence ID" value="MBB6520501.1"/>
    <property type="molecule type" value="Genomic_DNA"/>
</dbReference>
<dbReference type="GO" id="GO:0030288">
    <property type="term" value="C:outer membrane-bounded periplasmic space"/>
    <property type="evidence" value="ECO:0007669"/>
    <property type="project" value="TreeGrafter"/>
</dbReference>
<evidence type="ECO:0000256" key="2">
    <source>
        <dbReference type="ARBA" id="ARBA00022448"/>
    </source>
</evidence>
<dbReference type="AlphaFoldDB" id="A0A7X0MUD6"/>
<dbReference type="FunFam" id="2.40.30.170:FF:000010">
    <property type="entry name" value="Efflux RND transporter periplasmic adaptor subunit"/>
    <property type="match status" value="1"/>
</dbReference>
<feature type="domain" description="CusB-like barrel-sandwich hybrid" evidence="5">
    <location>
        <begin position="128"/>
        <end position="243"/>
    </location>
</feature>
<organism evidence="8 9">
    <name type="scientific">Pseudoteredinibacter isoporae</name>
    <dbReference type="NCBI Taxonomy" id="570281"/>
    <lineage>
        <taxon>Bacteria</taxon>
        <taxon>Pseudomonadati</taxon>
        <taxon>Pseudomonadota</taxon>
        <taxon>Gammaproteobacteria</taxon>
        <taxon>Cellvibrionales</taxon>
        <taxon>Cellvibrionaceae</taxon>
        <taxon>Pseudoteredinibacter</taxon>
    </lineage>
</organism>
<evidence type="ECO:0000313" key="9">
    <source>
        <dbReference type="Proteomes" id="UP000528457"/>
    </source>
</evidence>